<dbReference type="InterPro" id="IPR036278">
    <property type="entry name" value="Sialidase_sf"/>
</dbReference>
<evidence type="ECO:0000313" key="3">
    <source>
        <dbReference type="EMBL" id="QOW20847.1"/>
    </source>
</evidence>
<dbReference type="EMBL" id="CP063656">
    <property type="protein sequence ID" value="QOW20847.1"/>
    <property type="molecule type" value="Genomic_DNA"/>
</dbReference>
<feature type="signal peptide" evidence="2">
    <location>
        <begin position="1"/>
        <end position="30"/>
    </location>
</feature>
<reference evidence="3 4" key="1">
    <citation type="submission" date="2020-10" db="EMBL/GenBank/DDBJ databases">
        <title>complete genome sequencing of Lysobacter sp. H21R20.</title>
        <authorList>
            <person name="Bae J.-W."/>
            <person name="Lee S.-Y."/>
        </authorList>
    </citation>
    <scope>NUCLEOTIDE SEQUENCE [LARGE SCALE GENOMIC DNA]</scope>
    <source>
        <strain evidence="3 4">H21R20</strain>
    </source>
</reference>
<gene>
    <name evidence="3" type="ORF">INQ41_07650</name>
</gene>
<dbReference type="Gene3D" id="2.120.10.10">
    <property type="match status" value="1"/>
</dbReference>
<feature type="region of interest" description="Disordered" evidence="1">
    <location>
        <begin position="197"/>
        <end position="231"/>
    </location>
</feature>
<organism evidence="3 4">
    <name type="scientific">Novilysobacter ciconiae</name>
    <dbReference type="NCBI Taxonomy" id="2781022"/>
    <lineage>
        <taxon>Bacteria</taxon>
        <taxon>Pseudomonadati</taxon>
        <taxon>Pseudomonadota</taxon>
        <taxon>Gammaproteobacteria</taxon>
        <taxon>Lysobacterales</taxon>
        <taxon>Lysobacteraceae</taxon>
        <taxon>Novilysobacter</taxon>
    </lineage>
</organism>
<dbReference type="PROSITE" id="PS51257">
    <property type="entry name" value="PROKAR_LIPOPROTEIN"/>
    <property type="match status" value="1"/>
</dbReference>
<dbReference type="CDD" id="cd15482">
    <property type="entry name" value="Sialidase_non-viral"/>
    <property type="match status" value="1"/>
</dbReference>
<keyword evidence="4" id="KW-1185">Reference proteome</keyword>
<protein>
    <recommendedName>
        <fullName evidence="5">Exo-alpha-sialidase</fullName>
    </recommendedName>
</protein>
<name>A0A7S6UIE2_9GAMM</name>
<dbReference type="AlphaFoldDB" id="A0A7S6UIE2"/>
<evidence type="ECO:0008006" key="5">
    <source>
        <dbReference type="Google" id="ProtNLM"/>
    </source>
</evidence>
<evidence type="ECO:0000256" key="2">
    <source>
        <dbReference type="SAM" id="SignalP"/>
    </source>
</evidence>
<dbReference type="SUPFAM" id="SSF50939">
    <property type="entry name" value="Sialidases"/>
    <property type="match status" value="2"/>
</dbReference>
<accession>A0A7S6UIE2</accession>
<proteinExistence type="predicted"/>
<feature type="chain" id="PRO_5032906690" description="Exo-alpha-sialidase" evidence="2">
    <location>
        <begin position="31"/>
        <end position="463"/>
    </location>
</feature>
<evidence type="ECO:0000313" key="4">
    <source>
        <dbReference type="Proteomes" id="UP000594059"/>
    </source>
</evidence>
<dbReference type="Proteomes" id="UP000594059">
    <property type="component" value="Chromosome"/>
</dbReference>
<keyword evidence="2" id="KW-0732">Signal</keyword>
<sequence>MRTTRSGRFSAAWLLVAVLCVALVACSTDKAPVEPADWPGAPEKFSRVQPWPLPVTGEAAHPDLVATPQGDLLLSWMQPAPDDHRELRIARLASPAPGAPGAWADPLSAGTGGNWFLNWADTPHVYALPDGSVWAHWLRQTGEGRTDYGIDLVRSGDGGRTWSPPTLVSLPDLPGDNGFVTFWPQTSDELGMAWLDSRQKATASSSADTETAPTANDQHPGSAPADDGHGHGDGAMMLRAAIYRAPASNTLGAAASKSSEWPLDVSTCDCCTTASAITSRGPVVVYRGRSAGDIRDIRLVRLEGGAWTAPRDVHADGWWMTGCPVNGPVVVAEGDTVWVAWYTEADGHSELRLARSDDAGDSFGPPLAVANGPQVLGRLGLGLAQGHVLLSWLQERDGGDGQQLMLSRIDRELGAAHSIPVAALAARGRASGIPRLAVLDEAAWLVWGEVVDGTPTLKGALVQ</sequence>
<dbReference type="KEGG" id="lcic:INQ41_07650"/>
<evidence type="ECO:0000256" key="1">
    <source>
        <dbReference type="SAM" id="MobiDB-lite"/>
    </source>
</evidence>
<feature type="compositionally biased region" description="Low complexity" evidence="1">
    <location>
        <begin position="201"/>
        <end position="215"/>
    </location>
</feature>